<accession>A0A1M6EAL9</accession>
<dbReference type="EMBL" id="FQYT01000007">
    <property type="protein sequence ID" value="SHI82522.1"/>
    <property type="molecule type" value="Genomic_DNA"/>
</dbReference>
<proteinExistence type="predicted"/>
<name>A0A1M6EAL9_9FIRM</name>
<evidence type="ECO:0000256" key="1">
    <source>
        <dbReference type="SAM" id="Phobius"/>
    </source>
</evidence>
<evidence type="ECO:0000313" key="3">
    <source>
        <dbReference type="Proteomes" id="UP000184342"/>
    </source>
</evidence>
<organism evidence="2 3">
    <name type="scientific">Parasporobacterium paucivorans DSM 15970</name>
    <dbReference type="NCBI Taxonomy" id="1122934"/>
    <lineage>
        <taxon>Bacteria</taxon>
        <taxon>Bacillati</taxon>
        <taxon>Bacillota</taxon>
        <taxon>Clostridia</taxon>
        <taxon>Lachnospirales</taxon>
        <taxon>Lachnospiraceae</taxon>
        <taxon>Parasporobacterium</taxon>
    </lineage>
</organism>
<dbReference type="AlphaFoldDB" id="A0A1M6EAL9"/>
<feature type="transmembrane region" description="Helical" evidence="1">
    <location>
        <begin position="30"/>
        <end position="55"/>
    </location>
</feature>
<evidence type="ECO:0000313" key="2">
    <source>
        <dbReference type="EMBL" id="SHI82522.1"/>
    </source>
</evidence>
<keyword evidence="1" id="KW-1133">Transmembrane helix</keyword>
<keyword evidence="1" id="KW-0472">Membrane</keyword>
<sequence>MAKAGLLKHHAQLNDLLEDIRTTGTRPREVFFTFIPIYFTLYTLNEQFISFWVLFYC</sequence>
<protein>
    <submittedName>
        <fullName evidence="2">Uncharacterized protein</fullName>
    </submittedName>
</protein>
<dbReference type="Proteomes" id="UP000184342">
    <property type="component" value="Unassembled WGS sequence"/>
</dbReference>
<keyword evidence="1" id="KW-0812">Transmembrane</keyword>
<dbReference type="RefSeq" id="WP_178138531.1">
    <property type="nucleotide sequence ID" value="NZ_FQYT01000007.1"/>
</dbReference>
<dbReference type="STRING" id="1122934.SAMN02745691_00909"/>
<keyword evidence="3" id="KW-1185">Reference proteome</keyword>
<gene>
    <name evidence="2" type="ORF">SAMN02745691_00909</name>
</gene>
<reference evidence="2 3" key="1">
    <citation type="submission" date="2016-11" db="EMBL/GenBank/DDBJ databases">
        <authorList>
            <person name="Jaros S."/>
            <person name="Januszkiewicz K."/>
            <person name="Wedrychowicz H."/>
        </authorList>
    </citation>
    <scope>NUCLEOTIDE SEQUENCE [LARGE SCALE GENOMIC DNA]</scope>
    <source>
        <strain evidence="2 3">DSM 15970</strain>
    </source>
</reference>